<organism evidence="1">
    <name type="scientific">Streptomyces sp. NBC_00119</name>
    <dbReference type="NCBI Taxonomy" id="2975659"/>
    <lineage>
        <taxon>Bacteria</taxon>
        <taxon>Bacillati</taxon>
        <taxon>Actinomycetota</taxon>
        <taxon>Actinomycetes</taxon>
        <taxon>Kitasatosporales</taxon>
        <taxon>Streptomycetaceae</taxon>
        <taxon>Streptomyces</taxon>
    </lineage>
</organism>
<sequence length="190" mass="21094">MTKQTAERRSNRRRLFASVNLHSMQSREDLVTLTRSGYAGVRLVGHFAMSEMGDRELVSLVALLRDARGVGLRVSWSGDCGALEVGCLRHLDPPRQSDGTYAWSAQQGESLVVRRGPTFLAVEDTRYGDRRRIDIDRSEPAAAVLDESRWGHTITPVEAASLHALQLHDLVFRSGDHCVGIAVRQGVWCV</sequence>
<accession>A0AAU1U2Z7</accession>
<gene>
    <name evidence="1" type="ORF">OHU69_07870</name>
</gene>
<dbReference type="EMBL" id="CP108195">
    <property type="protein sequence ID" value="WTS10992.1"/>
    <property type="molecule type" value="Genomic_DNA"/>
</dbReference>
<name>A0AAU1U2Z7_9ACTN</name>
<dbReference type="AlphaFoldDB" id="A0AAU1U2Z7"/>
<protein>
    <submittedName>
        <fullName evidence="1">DUF5825 family protein</fullName>
    </submittedName>
</protein>
<proteinExistence type="predicted"/>
<evidence type="ECO:0000313" key="1">
    <source>
        <dbReference type="EMBL" id="WTS10992.1"/>
    </source>
</evidence>
<reference evidence="1" key="1">
    <citation type="submission" date="2022-10" db="EMBL/GenBank/DDBJ databases">
        <title>The complete genomes of actinobacterial strains from the NBC collection.</title>
        <authorList>
            <person name="Joergensen T.S."/>
            <person name="Alvarez Arevalo M."/>
            <person name="Sterndorff E.B."/>
            <person name="Faurdal D."/>
            <person name="Vuksanovic O."/>
            <person name="Mourched A.-S."/>
            <person name="Charusanti P."/>
            <person name="Shaw S."/>
            <person name="Blin K."/>
            <person name="Weber T."/>
        </authorList>
    </citation>
    <scope>NUCLEOTIDE SEQUENCE</scope>
    <source>
        <strain evidence="1">NBC_00119</strain>
    </source>
</reference>
<dbReference type="Pfam" id="PF19142">
    <property type="entry name" value="DUF5825"/>
    <property type="match status" value="1"/>
</dbReference>
<dbReference type="InterPro" id="IPR043863">
    <property type="entry name" value="DUF5825"/>
</dbReference>